<feature type="compositionally biased region" description="Basic residues" evidence="1">
    <location>
        <begin position="725"/>
        <end position="735"/>
    </location>
</feature>
<feature type="region of interest" description="Disordered" evidence="1">
    <location>
        <begin position="702"/>
        <end position="735"/>
    </location>
</feature>
<name>A0A5A7R366_STRAF</name>
<dbReference type="InterPro" id="IPR032843">
    <property type="entry name" value="Jiv"/>
</dbReference>
<evidence type="ECO:0000313" key="5">
    <source>
        <dbReference type="Proteomes" id="UP000325081"/>
    </source>
</evidence>
<dbReference type="OrthoDB" id="1507364at2759"/>
<dbReference type="PRINTS" id="PR00625">
    <property type="entry name" value="JDOMAIN"/>
</dbReference>
<feature type="transmembrane region" description="Helical" evidence="2">
    <location>
        <begin position="311"/>
        <end position="328"/>
    </location>
</feature>
<comment type="caution">
    <text evidence="4">The sequence shown here is derived from an EMBL/GenBank/DDBJ whole genome shotgun (WGS) entry which is preliminary data.</text>
</comment>
<evidence type="ECO:0000256" key="2">
    <source>
        <dbReference type="SAM" id="Phobius"/>
    </source>
</evidence>
<dbReference type="InterPro" id="IPR018253">
    <property type="entry name" value="DnaJ_domain_CS"/>
</dbReference>
<keyword evidence="2" id="KW-0472">Membrane</keyword>
<dbReference type="PROSITE" id="PS50076">
    <property type="entry name" value="DNAJ_2"/>
    <property type="match status" value="1"/>
</dbReference>
<feature type="compositionally biased region" description="Basic and acidic residues" evidence="1">
    <location>
        <begin position="127"/>
        <end position="137"/>
    </location>
</feature>
<dbReference type="Proteomes" id="UP000325081">
    <property type="component" value="Unassembled WGS sequence"/>
</dbReference>
<gene>
    <name evidence="4" type="ORF">STAS_29175</name>
</gene>
<dbReference type="CDD" id="cd06257">
    <property type="entry name" value="DnaJ"/>
    <property type="match status" value="1"/>
</dbReference>
<feature type="domain" description="J" evidence="3">
    <location>
        <begin position="445"/>
        <end position="512"/>
    </location>
</feature>
<evidence type="ECO:0000313" key="4">
    <source>
        <dbReference type="EMBL" id="GER51772.1"/>
    </source>
</evidence>
<dbReference type="SMART" id="SM00271">
    <property type="entry name" value="DnaJ"/>
    <property type="match status" value="1"/>
</dbReference>
<dbReference type="Pfam" id="PF00226">
    <property type="entry name" value="DnaJ"/>
    <property type="match status" value="1"/>
</dbReference>
<dbReference type="PANTHER" id="PTHR45270">
    <property type="entry name" value="OS03G0832900 PROTEIN"/>
    <property type="match status" value="1"/>
</dbReference>
<evidence type="ECO:0000256" key="1">
    <source>
        <dbReference type="SAM" id="MobiDB-lite"/>
    </source>
</evidence>
<dbReference type="PANTHER" id="PTHR45270:SF4">
    <property type="entry name" value="CHAPERONE DNAJ-DOMAIN SUPERFAMILY PROTEIN"/>
    <property type="match status" value="1"/>
</dbReference>
<feature type="transmembrane region" description="Helical" evidence="2">
    <location>
        <begin position="340"/>
        <end position="363"/>
    </location>
</feature>
<feature type="compositionally biased region" description="Basic and acidic residues" evidence="1">
    <location>
        <begin position="69"/>
        <end position="79"/>
    </location>
</feature>
<dbReference type="InterPro" id="IPR036869">
    <property type="entry name" value="J_dom_sf"/>
</dbReference>
<evidence type="ECO:0000259" key="3">
    <source>
        <dbReference type="PROSITE" id="PS50076"/>
    </source>
</evidence>
<feature type="compositionally biased region" description="Polar residues" evidence="1">
    <location>
        <begin position="41"/>
        <end position="52"/>
    </location>
</feature>
<proteinExistence type="predicted"/>
<feature type="compositionally biased region" description="Low complexity" evidence="1">
    <location>
        <begin position="709"/>
        <end position="724"/>
    </location>
</feature>
<sequence>MAKKGNQQKKGMGQHSTGLKKGASEHVPAPPTTNDMGHKNGLSSTINEQNVGSGEELPNGIHSSTKGVKGIDHVQDAKNSKKKSKKTQWKVKKTVNETASGHEVPSNDNIEADKTDMPTAEGLGTKDGSDLPHHFNSEKANNSESFSNRLNNEEARQHVVHPETLVFKFLRNIALSVARSSADWIERHKPTFVMLKSKALKACDHVQIKIQHVQPILFQWIVNFGNLMLLVFMVWLDCTLRGIDSFLRMGTTSFFSIIWCTVLSVIAIIGFGKSLVALAVIAAGGLFFGITFAALVSGIFAIFFVWFYGSLWHTALIIVLGGLALITNHDRIGLFIASAYSIYCVWNYVGWLGLLLGLNLSFISSDALLYVLRNIANDQRTANGCSEQAAGFQGQPSCSPDEHFSPGAGAAGLRADRGPGIPSTSGSDSEITSEDEIVRLLNCKDHYDALGLARFGNIDLLVIKREYRKKAMLVHPDKNMGNEKAAEAFQKLQNAYEVLLDASKRKEYDDELKREELLNYFRKLQNTSPENRSHGIFRSGFGRSEADSEDPPGELKRIACKKCGFFHTWASTKKIKSKARWCQDCKDFHQAKDGDGWVEQSSQPIFFGMLQQVEAPCAFVCAGGKVYDATEWYICQGMRCPANTHKPSFQVNTNVVAKNNSHAKGSSSWQSSGQRMPAHNNFETMTEEEFCEWLQNAVQSGMFDNFTDGESPSKTGSSNSGSGSSKRKKKGKKQW</sequence>
<feature type="transmembrane region" description="Helical" evidence="2">
    <location>
        <begin position="217"/>
        <end position="236"/>
    </location>
</feature>
<dbReference type="Pfam" id="PF14901">
    <property type="entry name" value="Jiv90"/>
    <property type="match status" value="1"/>
</dbReference>
<feature type="transmembrane region" description="Helical" evidence="2">
    <location>
        <begin position="276"/>
        <end position="305"/>
    </location>
</feature>
<dbReference type="Gene3D" id="1.10.287.110">
    <property type="entry name" value="DnaJ domain"/>
    <property type="match status" value="1"/>
</dbReference>
<dbReference type="AlphaFoldDB" id="A0A5A7R366"/>
<dbReference type="PROSITE" id="PS00636">
    <property type="entry name" value="DNAJ_1"/>
    <property type="match status" value="1"/>
</dbReference>
<dbReference type="EMBL" id="BKCP01009848">
    <property type="protein sequence ID" value="GER51772.1"/>
    <property type="molecule type" value="Genomic_DNA"/>
</dbReference>
<protein>
    <submittedName>
        <fullName evidence="4">Chaperone protein dnaJ</fullName>
    </submittedName>
</protein>
<feature type="compositionally biased region" description="Basic residues" evidence="1">
    <location>
        <begin position="80"/>
        <end position="93"/>
    </location>
</feature>
<reference evidence="5" key="1">
    <citation type="journal article" date="2019" name="Curr. Biol.">
        <title>Genome Sequence of Striga asiatica Provides Insight into the Evolution of Plant Parasitism.</title>
        <authorList>
            <person name="Yoshida S."/>
            <person name="Kim S."/>
            <person name="Wafula E.K."/>
            <person name="Tanskanen J."/>
            <person name="Kim Y.M."/>
            <person name="Honaas L."/>
            <person name="Yang Z."/>
            <person name="Spallek T."/>
            <person name="Conn C.E."/>
            <person name="Ichihashi Y."/>
            <person name="Cheong K."/>
            <person name="Cui S."/>
            <person name="Der J.P."/>
            <person name="Gundlach H."/>
            <person name="Jiao Y."/>
            <person name="Hori C."/>
            <person name="Ishida J.K."/>
            <person name="Kasahara H."/>
            <person name="Kiba T."/>
            <person name="Kim M.S."/>
            <person name="Koo N."/>
            <person name="Laohavisit A."/>
            <person name="Lee Y.H."/>
            <person name="Lumba S."/>
            <person name="McCourt P."/>
            <person name="Mortimer J.C."/>
            <person name="Mutuku J.M."/>
            <person name="Nomura T."/>
            <person name="Sasaki-Sekimoto Y."/>
            <person name="Seto Y."/>
            <person name="Wang Y."/>
            <person name="Wakatake T."/>
            <person name="Sakakibara H."/>
            <person name="Demura T."/>
            <person name="Yamaguchi S."/>
            <person name="Yoneyama K."/>
            <person name="Manabe R.I."/>
            <person name="Nelson D.C."/>
            <person name="Schulman A.H."/>
            <person name="Timko M.P."/>
            <person name="dePamphilis C.W."/>
            <person name="Choi D."/>
            <person name="Shirasu K."/>
        </authorList>
    </citation>
    <scope>NUCLEOTIDE SEQUENCE [LARGE SCALE GENOMIC DNA]</scope>
    <source>
        <strain evidence="5">cv. UVA1</strain>
    </source>
</reference>
<feature type="region of interest" description="Disordered" evidence="1">
    <location>
        <begin position="1"/>
        <end position="145"/>
    </location>
</feature>
<keyword evidence="5" id="KW-1185">Reference proteome</keyword>
<organism evidence="4 5">
    <name type="scientific">Striga asiatica</name>
    <name type="common">Asiatic witchweed</name>
    <name type="synonym">Buchnera asiatica</name>
    <dbReference type="NCBI Taxonomy" id="4170"/>
    <lineage>
        <taxon>Eukaryota</taxon>
        <taxon>Viridiplantae</taxon>
        <taxon>Streptophyta</taxon>
        <taxon>Embryophyta</taxon>
        <taxon>Tracheophyta</taxon>
        <taxon>Spermatophyta</taxon>
        <taxon>Magnoliopsida</taxon>
        <taxon>eudicotyledons</taxon>
        <taxon>Gunneridae</taxon>
        <taxon>Pentapetalae</taxon>
        <taxon>asterids</taxon>
        <taxon>lamiids</taxon>
        <taxon>Lamiales</taxon>
        <taxon>Orobanchaceae</taxon>
        <taxon>Buchnereae</taxon>
        <taxon>Striga</taxon>
    </lineage>
</organism>
<dbReference type="SUPFAM" id="SSF46565">
    <property type="entry name" value="Chaperone J-domain"/>
    <property type="match status" value="1"/>
</dbReference>
<dbReference type="InterPro" id="IPR001623">
    <property type="entry name" value="DnaJ_domain"/>
</dbReference>
<keyword evidence="2" id="KW-0812">Transmembrane</keyword>
<accession>A0A5A7R366</accession>
<feature type="transmembrane region" description="Helical" evidence="2">
    <location>
        <begin position="248"/>
        <end position="269"/>
    </location>
</feature>
<keyword evidence="2" id="KW-1133">Transmembrane helix</keyword>